<evidence type="ECO:0000256" key="5">
    <source>
        <dbReference type="ARBA" id="ARBA00022750"/>
    </source>
</evidence>
<comment type="caution">
    <text evidence="9">Lacks conserved residue(s) required for the propagation of feature annotation.</text>
</comment>
<evidence type="ECO:0000256" key="4">
    <source>
        <dbReference type="ARBA" id="ARBA00022692"/>
    </source>
</evidence>
<dbReference type="GO" id="GO:0005886">
    <property type="term" value="C:plasma membrane"/>
    <property type="evidence" value="ECO:0007669"/>
    <property type="project" value="UniProtKB-SubCell"/>
</dbReference>
<feature type="transmembrane region" description="Helical" evidence="9">
    <location>
        <begin position="130"/>
        <end position="150"/>
    </location>
</feature>
<dbReference type="GO" id="GO:0006508">
    <property type="term" value="P:proteolysis"/>
    <property type="evidence" value="ECO:0007669"/>
    <property type="project" value="UniProtKB-KW"/>
</dbReference>
<accession>A0AAN0MLH8</accession>
<organism evidence="12 13">
    <name type="scientific">Yoonia rhodophyticola</name>
    <dbReference type="NCBI Taxonomy" id="3137370"/>
    <lineage>
        <taxon>Bacteria</taxon>
        <taxon>Pseudomonadati</taxon>
        <taxon>Pseudomonadota</taxon>
        <taxon>Alphaproteobacteria</taxon>
        <taxon>Rhodobacterales</taxon>
        <taxon>Paracoccaceae</taxon>
        <taxon>Yoonia</taxon>
    </lineage>
</organism>
<dbReference type="Proteomes" id="UP001470809">
    <property type="component" value="Chromosome"/>
</dbReference>
<comment type="function">
    <text evidence="9 10">This protein specifically catalyzes the removal of signal peptides from prolipoproteins.</text>
</comment>
<comment type="subcellular location">
    <subcellularLocation>
        <location evidence="9">Cell membrane</location>
        <topology evidence="9">Multi-pass membrane protein</topology>
    </subcellularLocation>
</comment>
<feature type="transmembrane region" description="Helical" evidence="9">
    <location>
        <begin position="90"/>
        <end position="110"/>
    </location>
</feature>
<feature type="transmembrane region" description="Helical" evidence="9">
    <location>
        <begin position="65"/>
        <end position="83"/>
    </location>
</feature>
<dbReference type="PANTHER" id="PTHR33695">
    <property type="entry name" value="LIPOPROTEIN SIGNAL PEPTIDASE"/>
    <property type="match status" value="1"/>
</dbReference>
<dbReference type="PANTHER" id="PTHR33695:SF1">
    <property type="entry name" value="LIPOPROTEIN SIGNAL PEPTIDASE"/>
    <property type="match status" value="1"/>
</dbReference>
<dbReference type="KEGG" id="yrh:AABB31_06670"/>
<keyword evidence="13" id="KW-1185">Reference proteome</keyword>
<evidence type="ECO:0000313" key="12">
    <source>
        <dbReference type="EMBL" id="WZU68568.1"/>
    </source>
</evidence>
<evidence type="ECO:0000256" key="10">
    <source>
        <dbReference type="RuleBase" id="RU000594"/>
    </source>
</evidence>
<dbReference type="EC" id="3.4.23.36" evidence="9"/>
<evidence type="ECO:0000256" key="2">
    <source>
        <dbReference type="ARBA" id="ARBA00022475"/>
    </source>
</evidence>
<dbReference type="InterPro" id="IPR001872">
    <property type="entry name" value="Peptidase_A8"/>
</dbReference>
<gene>
    <name evidence="9 12" type="primary">lspA</name>
    <name evidence="12" type="ORF">AABB31_06670</name>
</gene>
<dbReference type="EMBL" id="CP151767">
    <property type="protein sequence ID" value="WZU68568.1"/>
    <property type="molecule type" value="Genomic_DNA"/>
</dbReference>
<feature type="active site" evidence="9">
    <location>
        <position position="117"/>
    </location>
</feature>
<keyword evidence="8 9" id="KW-0472">Membrane</keyword>
<proteinExistence type="inferred from homology"/>
<evidence type="ECO:0000256" key="9">
    <source>
        <dbReference type="HAMAP-Rule" id="MF_00161"/>
    </source>
</evidence>
<dbReference type="GO" id="GO:0004190">
    <property type="term" value="F:aspartic-type endopeptidase activity"/>
    <property type="evidence" value="ECO:0007669"/>
    <property type="project" value="UniProtKB-UniRule"/>
</dbReference>
<keyword evidence="5 9" id="KW-0064">Aspartyl protease</keyword>
<comment type="pathway">
    <text evidence="9">Protein modification; lipoprotein biosynthesis (signal peptide cleavage).</text>
</comment>
<dbReference type="AlphaFoldDB" id="A0AAN0MLH8"/>
<feature type="active site" evidence="9">
    <location>
        <position position="136"/>
    </location>
</feature>
<dbReference type="NCBIfam" id="TIGR00077">
    <property type="entry name" value="lspA"/>
    <property type="match status" value="1"/>
</dbReference>
<evidence type="ECO:0000256" key="3">
    <source>
        <dbReference type="ARBA" id="ARBA00022670"/>
    </source>
</evidence>
<dbReference type="PRINTS" id="PR00781">
    <property type="entry name" value="LIPOSIGPTASE"/>
</dbReference>
<dbReference type="RefSeq" id="WP_342077856.1">
    <property type="nucleotide sequence ID" value="NZ_CP151767.2"/>
</dbReference>
<comment type="similarity">
    <text evidence="1 9 11">Belongs to the peptidase A8 family.</text>
</comment>
<sequence>MRLTFWTAFWVFMLDQITKYYVVHWLGLINDADGRIEVLPPFLEFRMAWNRGVNFGLFSDFDMRWVLIGVAFAITLGVLWWLQRTGGTKWVYIAAGFLVGGAMGNVIDRLLYGAVADFLNMSCCGINNPYAFNVADIAIFIGAIGLAFLADDGKGKSTRKKSA</sequence>
<name>A0AAN0MLH8_9RHOB</name>
<dbReference type="HAMAP" id="MF_00161">
    <property type="entry name" value="LspA"/>
    <property type="match status" value="1"/>
</dbReference>
<evidence type="ECO:0000256" key="7">
    <source>
        <dbReference type="ARBA" id="ARBA00022989"/>
    </source>
</evidence>
<evidence type="ECO:0000256" key="6">
    <source>
        <dbReference type="ARBA" id="ARBA00022801"/>
    </source>
</evidence>
<keyword evidence="2 9" id="KW-1003">Cell membrane</keyword>
<keyword evidence="7 9" id="KW-1133">Transmembrane helix</keyword>
<keyword evidence="4 9" id="KW-0812">Transmembrane</keyword>
<evidence type="ECO:0000313" key="13">
    <source>
        <dbReference type="Proteomes" id="UP001470809"/>
    </source>
</evidence>
<evidence type="ECO:0000256" key="11">
    <source>
        <dbReference type="RuleBase" id="RU004181"/>
    </source>
</evidence>
<reference evidence="12" key="1">
    <citation type="submission" date="2024-08" db="EMBL/GenBank/DDBJ databases">
        <title>Phylogenomic analyses of a clade within the roseobacter group suggest taxonomic reassignments of species of the genera Aestuariivita, Citreicella, Loktanella, Nautella, Pelagibaca, Ruegeria, Thalassobius, Thiobacimonas and Tropicibacter, and the proposal o.</title>
        <authorList>
            <person name="Jeon C.O."/>
        </authorList>
    </citation>
    <scope>NUCLEOTIDE SEQUENCE</scope>
    <source>
        <strain evidence="12">SS1-5</strain>
    </source>
</reference>
<evidence type="ECO:0000256" key="1">
    <source>
        <dbReference type="ARBA" id="ARBA00006139"/>
    </source>
</evidence>
<dbReference type="PROSITE" id="PS00855">
    <property type="entry name" value="SPASE_II"/>
    <property type="match status" value="1"/>
</dbReference>
<evidence type="ECO:0000256" key="8">
    <source>
        <dbReference type="ARBA" id="ARBA00023136"/>
    </source>
</evidence>
<comment type="catalytic activity">
    <reaction evidence="9 10">
        <text>Release of signal peptides from bacterial membrane prolipoproteins. Hydrolyzes -Xaa-Yaa-Zaa-|-(S,diacylglyceryl)Cys-, in which Xaa is hydrophobic (preferably Leu), and Yaa (Ala or Ser) and Zaa (Gly or Ala) have small, neutral side chains.</text>
        <dbReference type="EC" id="3.4.23.36"/>
    </reaction>
</comment>
<keyword evidence="6 9" id="KW-0378">Hydrolase</keyword>
<keyword evidence="3 9" id="KW-0645">Protease</keyword>
<protein>
    <recommendedName>
        <fullName evidence="9">Lipoprotein signal peptidase</fullName>
        <ecNumber evidence="9">3.4.23.36</ecNumber>
    </recommendedName>
    <alternativeName>
        <fullName evidence="9">Prolipoprotein signal peptidase</fullName>
    </alternativeName>
    <alternativeName>
        <fullName evidence="9">Signal peptidase II</fullName>
        <shortName evidence="9">SPase II</shortName>
    </alternativeName>
</protein>
<dbReference type="Pfam" id="PF01252">
    <property type="entry name" value="Peptidase_A8"/>
    <property type="match status" value="1"/>
</dbReference>